<reference evidence="7 8" key="1">
    <citation type="journal article" date="2013" name="ISME J.">
        <title>A metabolic model for members of the genus Tetrasphaera involved in enhanced biological phosphorus removal.</title>
        <authorList>
            <person name="Kristiansen R."/>
            <person name="Nguyen H.T.T."/>
            <person name="Saunders A.M."/>
            <person name="Nielsen J.L."/>
            <person name="Wimmer R."/>
            <person name="Le V.Q."/>
            <person name="McIlroy S.J."/>
            <person name="Petrovski S."/>
            <person name="Seviour R.J."/>
            <person name="Calteau A."/>
            <person name="Nielsen K.L."/>
            <person name="Nielsen P.H."/>
        </authorList>
    </citation>
    <scope>NUCLEOTIDE SEQUENCE [LARGE SCALE GENOMIC DNA]</scope>
    <source>
        <strain evidence="7 8">Ben 74</strain>
    </source>
</reference>
<evidence type="ECO:0000256" key="1">
    <source>
        <dbReference type="ARBA" id="ARBA00010443"/>
    </source>
</evidence>
<evidence type="ECO:0000256" key="3">
    <source>
        <dbReference type="ARBA" id="ARBA00022695"/>
    </source>
</evidence>
<gene>
    <name evidence="7" type="ORF">BN13_1000003</name>
</gene>
<comment type="caution">
    <text evidence="7">The sequence shown here is derived from an EMBL/GenBank/DDBJ whole genome shotgun (WGS) entry which is preliminary data.</text>
</comment>
<dbReference type="AlphaFoldDB" id="A0A077M9E9"/>
<proteinExistence type="inferred from homology"/>
<dbReference type="InterPro" id="IPR029044">
    <property type="entry name" value="Nucleotide-diphossugar_trans"/>
</dbReference>
<dbReference type="Proteomes" id="UP000035720">
    <property type="component" value="Unassembled WGS sequence"/>
</dbReference>
<dbReference type="STRING" id="1193518.BN13_1000003"/>
<dbReference type="Gene3D" id="3.90.550.10">
    <property type="entry name" value="Spore Coat Polysaccharide Biosynthesis Protein SpsA, Chain A"/>
    <property type="match status" value="1"/>
</dbReference>
<evidence type="ECO:0000256" key="4">
    <source>
        <dbReference type="ARBA" id="ARBA00023056"/>
    </source>
</evidence>
<feature type="domain" description="Nucleotidyl transferase" evidence="5">
    <location>
        <begin position="15"/>
        <end position="269"/>
    </location>
</feature>
<dbReference type="EMBL" id="CAJC01000003">
    <property type="protein sequence ID" value="CCI51407.1"/>
    <property type="molecule type" value="Genomic_DNA"/>
</dbReference>
<dbReference type="GO" id="GO:0005978">
    <property type="term" value="P:glycogen biosynthetic process"/>
    <property type="evidence" value="ECO:0007669"/>
    <property type="project" value="UniProtKB-KW"/>
</dbReference>
<dbReference type="GO" id="GO:0008878">
    <property type="term" value="F:glucose-1-phosphate adenylyltransferase activity"/>
    <property type="evidence" value="ECO:0007669"/>
    <property type="project" value="InterPro"/>
</dbReference>
<keyword evidence="8" id="KW-1185">Reference proteome</keyword>
<dbReference type="OrthoDB" id="9801810at2"/>
<dbReference type="InterPro" id="IPR011004">
    <property type="entry name" value="Trimer_LpxA-like_sf"/>
</dbReference>
<dbReference type="InterPro" id="IPR005835">
    <property type="entry name" value="NTP_transferase_dom"/>
</dbReference>
<keyword evidence="3" id="KW-0548">Nucleotidyltransferase</keyword>
<dbReference type="Pfam" id="PF24894">
    <property type="entry name" value="Hexapep_GlmU"/>
    <property type="match status" value="1"/>
</dbReference>
<evidence type="ECO:0000313" key="8">
    <source>
        <dbReference type="Proteomes" id="UP000035720"/>
    </source>
</evidence>
<dbReference type="SUPFAM" id="SSF53448">
    <property type="entry name" value="Nucleotide-diphospho-sugar transferases"/>
    <property type="match status" value="1"/>
</dbReference>
<keyword evidence="4" id="KW-0320">Glycogen biosynthesis</keyword>
<organism evidence="7 8">
    <name type="scientific">Nostocoides jenkinsii Ben 74</name>
    <dbReference type="NCBI Taxonomy" id="1193518"/>
    <lineage>
        <taxon>Bacteria</taxon>
        <taxon>Bacillati</taxon>
        <taxon>Actinomycetota</taxon>
        <taxon>Actinomycetes</taxon>
        <taxon>Micrococcales</taxon>
        <taxon>Intrasporangiaceae</taxon>
        <taxon>Nostocoides</taxon>
    </lineage>
</organism>
<protein>
    <submittedName>
        <fullName evidence="7">Nucleotidyl transferase</fullName>
    </submittedName>
</protein>
<dbReference type="RefSeq" id="WP_084733776.1">
    <property type="nucleotide sequence ID" value="NZ_HF571038.1"/>
</dbReference>
<dbReference type="InterPro" id="IPR056818">
    <property type="entry name" value="GlmU/GlgC-like_hexapep"/>
</dbReference>
<dbReference type="PANTHER" id="PTHR43523">
    <property type="entry name" value="GLUCOSE-1-PHOSPHATE ADENYLYLTRANSFERASE-RELATED"/>
    <property type="match status" value="1"/>
</dbReference>
<name>A0A077M9E9_9MICO</name>
<keyword evidence="2 7" id="KW-0808">Transferase</keyword>
<dbReference type="CDD" id="cd02508">
    <property type="entry name" value="ADP_Glucose_PP"/>
    <property type="match status" value="1"/>
</dbReference>
<accession>A0A077M9E9</accession>
<evidence type="ECO:0000256" key="2">
    <source>
        <dbReference type="ARBA" id="ARBA00022679"/>
    </source>
</evidence>
<evidence type="ECO:0000259" key="5">
    <source>
        <dbReference type="Pfam" id="PF00483"/>
    </source>
</evidence>
<sequence length="410" mass="43830">MPSVVPVAQTARILAIVQAGGQGSRMDVLTRERAKPALPFAGSYQLVDFALSNLAHSGIPDVWVSVQYQAGSLDEHLAGGRPWDLDRTRGGYRRLVPEEGDADSLGGFSTGNADNLMRIADDIASVAPDVVVVTSADHIFRLDLRAVIDEHLRRGAEATIVTSDVSLEEARHKAVVDVARDGRVRGLAYKPAKATRHTVASEIFVYRADVLLPLLDRLRQELADDGGLGDFGEHLLPELIARGKTYAYAMSSYWRDLGRPSVYLAAHRDFLLGRIDVFDDPRWPMLTRFPELPPAFVASGGVVEDGYLSAGVRVAGTVRRSVLGPSVVVEEGAVVEDSVLMTGVCVRAGARVQGVVADDAVEIGAQAQVGREIPRWPPPQKAVTLLGRDSVVGPNAVVAAGGRLEPGASA</sequence>
<dbReference type="Gene3D" id="2.160.10.10">
    <property type="entry name" value="Hexapeptide repeat proteins"/>
    <property type="match status" value="1"/>
</dbReference>
<dbReference type="PANTHER" id="PTHR43523:SF2">
    <property type="entry name" value="GLUCOSE-1-PHOSPHATE ADENYLYLTRANSFERASE"/>
    <property type="match status" value="1"/>
</dbReference>
<dbReference type="SUPFAM" id="SSF51161">
    <property type="entry name" value="Trimeric LpxA-like enzymes"/>
    <property type="match status" value="1"/>
</dbReference>
<dbReference type="InterPro" id="IPR011831">
    <property type="entry name" value="ADP-Glc_PPase"/>
</dbReference>
<feature type="domain" description="Glucose-1-phosphate adenylyltransferase/Bifunctional protein GlmU-like C-terminal hexapeptide" evidence="6">
    <location>
        <begin position="300"/>
        <end position="372"/>
    </location>
</feature>
<evidence type="ECO:0000259" key="6">
    <source>
        <dbReference type="Pfam" id="PF24894"/>
    </source>
</evidence>
<dbReference type="Pfam" id="PF00483">
    <property type="entry name" value="NTP_transferase"/>
    <property type="match status" value="1"/>
</dbReference>
<comment type="similarity">
    <text evidence="1">Belongs to the bacterial/plant glucose-1-phosphate adenylyltransferase family.</text>
</comment>
<evidence type="ECO:0000313" key="7">
    <source>
        <dbReference type="EMBL" id="CCI51407.1"/>
    </source>
</evidence>